<feature type="compositionally biased region" description="Low complexity" evidence="2">
    <location>
        <begin position="123"/>
        <end position="138"/>
    </location>
</feature>
<keyword evidence="1" id="KW-0175">Coiled coil</keyword>
<protein>
    <submittedName>
        <fullName evidence="3">Uncharacterized protein</fullName>
    </submittedName>
</protein>
<evidence type="ECO:0000256" key="1">
    <source>
        <dbReference type="SAM" id="Coils"/>
    </source>
</evidence>
<proteinExistence type="predicted"/>
<dbReference type="AlphaFoldDB" id="D3B3Q7"/>
<organism evidence="3 4">
    <name type="scientific">Heterostelium pallidum (strain ATCC 26659 / Pp 5 / PN500)</name>
    <name type="common">Cellular slime mold</name>
    <name type="synonym">Polysphondylium pallidum</name>
    <dbReference type="NCBI Taxonomy" id="670386"/>
    <lineage>
        <taxon>Eukaryota</taxon>
        <taxon>Amoebozoa</taxon>
        <taxon>Evosea</taxon>
        <taxon>Eumycetozoa</taxon>
        <taxon>Dictyostelia</taxon>
        <taxon>Acytosteliales</taxon>
        <taxon>Acytosteliaceae</taxon>
        <taxon>Heterostelium</taxon>
    </lineage>
</organism>
<gene>
    <name evidence="3" type="ORF">PPL_03025</name>
</gene>
<keyword evidence="4" id="KW-1185">Reference proteome</keyword>
<sequence>MIDNTDEYKWDGLDHLMNSNPNHGPSKPMAGAPKASIFDLNSVRDSVLFDNKDKERFSFCLSPPKDPHGYKSGNKINNNSNNNSKQPIGNHPISSFNNNSKENMSKNTLNQQRIITTSTKHVQSSTIPQQQHQPPQQSKPINISSGGSSGSFVKPLPNIQTSGVSFSKIGASPSKTTLSQQPPSPRMQPITTTTSKKEHLQAMTDVTLEPLYLTNNAAYNSQNNINRPAVLSSRPASPSGILSNPTPSSINNTNNITTTTTVRPMSSRPATPTQMLPTTQSPPLSRRPGTPTKLEPITVVPIVPKATAAPTKDSDSISVVTEAKLESRIKILELDNRILRQQMTEKDKTMDQLNSRINELEDQMKVFMNEVKMVLMNSVQQ</sequence>
<evidence type="ECO:0000313" key="4">
    <source>
        <dbReference type="Proteomes" id="UP000001396"/>
    </source>
</evidence>
<dbReference type="OMA" id="KERFSFC"/>
<reference evidence="3 4" key="1">
    <citation type="journal article" date="2011" name="Genome Res.">
        <title>Phylogeny-wide analysis of social amoeba genomes highlights ancient origins for complex intercellular communication.</title>
        <authorList>
            <person name="Heidel A.J."/>
            <person name="Lawal H.M."/>
            <person name="Felder M."/>
            <person name="Schilde C."/>
            <person name="Helps N.R."/>
            <person name="Tunggal B."/>
            <person name="Rivero F."/>
            <person name="John U."/>
            <person name="Schleicher M."/>
            <person name="Eichinger L."/>
            <person name="Platzer M."/>
            <person name="Noegel A.A."/>
            <person name="Schaap P."/>
            <person name="Gloeckner G."/>
        </authorList>
    </citation>
    <scope>NUCLEOTIDE SEQUENCE [LARGE SCALE GENOMIC DNA]</scope>
    <source>
        <strain evidence="4">ATCC 26659 / Pp 5 / PN500</strain>
    </source>
</reference>
<feature type="region of interest" description="Disordered" evidence="2">
    <location>
        <begin position="118"/>
        <end position="196"/>
    </location>
</feature>
<dbReference type="RefSeq" id="XP_020436072.1">
    <property type="nucleotide sequence ID" value="XM_020574000.1"/>
</dbReference>
<dbReference type="FunCoup" id="D3B3Q7">
    <property type="interactions" value="805"/>
</dbReference>
<evidence type="ECO:0000313" key="3">
    <source>
        <dbReference type="EMBL" id="EFA83955.1"/>
    </source>
</evidence>
<accession>D3B3Q7</accession>
<dbReference type="EMBL" id="ADBJ01000010">
    <property type="protein sequence ID" value="EFA83955.1"/>
    <property type="molecule type" value="Genomic_DNA"/>
</dbReference>
<dbReference type="Proteomes" id="UP000001396">
    <property type="component" value="Unassembled WGS sequence"/>
</dbReference>
<feature type="region of interest" description="Disordered" evidence="2">
    <location>
        <begin position="60"/>
        <end position="104"/>
    </location>
</feature>
<dbReference type="GeneID" id="31358548"/>
<feature type="compositionally biased region" description="Polar residues" evidence="2">
    <location>
        <begin position="92"/>
        <end position="104"/>
    </location>
</feature>
<comment type="caution">
    <text evidence="3">The sequence shown here is derived from an EMBL/GenBank/DDBJ whole genome shotgun (WGS) entry which is preliminary data.</text>
</comment>
<feature type="coiled-coil region" evidence="1">
    <location>
        <begin position="322"/>
        <end position="377"/>
    </location>
</feature>
<feature type="region of interest" description="Disordered" evidence="2">
    <location>
        <begin position="229"/>
        <end position="294"/>
    </location>
</feature>
<feature type="compositionally biased region" description="Low complexity" evidence="2">
    <location>
        <begin position="71"/>
        <end position="85"/>
    </location>
</feature>
<feature type="compositionally biased region" description="Polar residues" evidence="2">
    <location>
        <begin position="262"/>
        <end position="283"/>
    </location>
</feature>
<evidence type="ECO:0000256" key="2">
    <source>
        <dbReference type="SAM" id="MobiDB-lite"/>
    </source>
</evidence>
<dbReference type="InParanoid" id="D3B3Q7"/>
<name>D3B3Q7_HETP5</name>
<feature type="compositionally biased region" description="Low complexity" evidence="2">
    <location>
        <begin position="243"/>
        <end position="261"/>
    </location>
</feature>